<dbReference type="Proteomes" id="UP001148018">
    <property type="component" value="Unassembled WGS sequence"/>
</dbReference>
<keyword evidence="3" id="KW-1185">Reference proteome</keyword>
<reference evidence="2" key="1">
    <citation type="submission" date="2022-07" db="EMBL/GenBank/DDBJ databases">
        <title>Chromosome-level genome of Muraenolepis orangiensis.</title>
        <authorList>
            <person name="Kim J."/>
        </authorList>
    </citation>
    <scope>NUCLEOTIDE SEQUENCE</scope>
    <source>
        <strain evidence="2">KU_S4_2022</strain>
        <tissue evidence="2">Muscle</tissue>
    </source>
</reference>
<evidence type="ECO:0000313" key="3">
    <source>
        <dbReference type="Proteomes" id="UP001148018"/>
    </source>
</evidence>
<dbReference type="EMBL" id="JANIIK010000046">
    <property type="protein sequence ID" value="KAJ3603167.1"/>
    <property type="molecule type" value="Genomic_DNA"/>
</dbReference>
<evidence type="ECO:0000313" key="2">
    <source>
        <dbReference type="EMBL" id="KAJ3603167.1"/>
    </source>
</evidence>
<organism evidence="2 3">
    <name type="scientific">Muraenolepis orangiensis</name>
    <name type="common">Patagonian moray cod</name>
    <dbReference type="NCBI Taxonomy" id="630683"/>
    <lineage>
        <taxon>Eukaryota</taxon>
        <taxon>Metazoa</taxon>
        <taxon>Chordata</taxon>
        <taxon>Craniata</taxon>
        <taxon>Vertebrata</taxon>
        <taxon>Euteleostomi</taxon>
        <taxon>Actinopterygii</taxon>
        <taxon>Neopterygii</taxon>
        <taxon>Teleostei</taxon>
        <taxon>Neoteleostei</taxon>
        <taxon>Acanthomorphata</taxon>
        <taxon>Zeiogadaria</taxon>
        <taxon>Gadariae</taxon>
        <taxon>Gadiformes</taxon>
        <taxon>Muraenolepidoidei</taxon>
        <taxon>Muraenolepididae</taxon>
        <taxon>Muraenolepis</taxon>
    </lineage>
</organism>
<feature type="region of interest" description="Disordered" evidence="1">
    <location>
        <begin position="56"/>
        <end position="76"/>
    </location>
</feature>
<evidence type="ECO:0000256" key="1">
    <source>
        <dbReference type="SAM" id="MobiDB-lite"/>
    </source>
</evidence>
<name>A0A9Q0EEX6_9TELE</name>
<dbReference type="AlphaFoldDB" id="A0A9Q0EEX6"/>
<proteinExistence type="predicted"/>
<accession>A0A9Q0EEX6</accession>
<protein>
    <submittedName>
        <fullName evidence="2">Uncharacterized protein</fullName>
    </submittedName>
</protein>
<sequence length="76" mass="8103">MFQSTEVWNRHLGPDSLSLPLPLYLSALKDIQKGVDVKAETVQGCVCQPVLSRGCRAPSGTAAPTTALCSRPIPKP</sequence>
<comment type="caution">
    <text evidence="2">The sequence shown here is derived from an EMBL/GenBank/DDBJ whole genome shotgun (WGS) entry which is preliminary data.</text>
</comment>
<gene>
    <name evidence="2" type="ORF">NHX12_030910</name>
</gene>